<protein>
    <submittedName>
        <fullName evidence="2">Uncharacterized protein</fullName>
    </submittedName>
</protein>
<dbReference type="Proteomes" id="UP000297527">
    <property type="component" value="Unassembled WGS sequence"/>
</dbReference>
<dbReference type="EMBL" id="PQXN01000155">
    <property type="protein sequence ID" value="TGO51743.1"/>
    <property type="molecule type" value="Genomic_DNA"/>
</dbReference>
<proteinExistence type="predicted"/>
<evidence type="ECO:0000313" key="3">
    <source>
        <dbReference type="Proteomes" id="UP000297527"/>
    </source>
</evidence>
<name>A0A4Z1I427_9HELO</name>
<evidence type="ECO:0000313" key="2">
    <source>
        <dbReference type="EMBL" id="TGO51743.1"/>
    </source>
</evidence>
<sequence length="340" mass="38307">MEETRLFSELKARIIDLEKQLEEKDELLKVAKSKVEKLRGTISVQEKIINERNSTISSIQNLEAWHEGACEAAGLQLNWQEGYKKLWSAYSNQAKELGAFKQVDIFEGISNRFADLGKTISAQDQTITQKNELIAEMDLTIRKKDLTITEKDLLISSADPNAFPLYADIKVARLGGFSYQKDRVFADIDLTSSVKEVQVDVKGRTINDCVIKLLVDQLIRLYEKHDDVNAACQRQMITESLKKPLYELGLTVRAREMENAITSRTKSAPREKIIGPGNHTAHGADALADVQMVLETDSNTDVGRVISGKREQFEFTYLVPPETVLKFGTLKPLSRLEDMA</sequence>
<accession>A0A4Z1I427</accession>
<gene>
    <name evidence="2" type="ORF">BCON_0155g00270</name>
</gene>
<dbReference type="OrthoDB" id="3539435at2759"/>
<feature type="coiled-coil region" evidence="1">
    <location>
        <begin position="7"/>
        <end position="41"/>
    </location>
</feature>
<organism evidence="2 3">
    <name type="scientific">Botryotinia convoluta</name>
    <dbReference type="NCBI Taxonomy" id="54673"/>
    <lineage>
        <taxon>Eukaryota</taxon>
        <taxon>Fungi</taxon>
        <taxon>Dikarya</taxon>
        <taxon>Ascomycota</taxon>
        <taxon>Pezizomycotina</taxon>
        <taxon>Leotiomycetes</taxon>
        <taxon>Helotiales</taxon>
        <taxon>Sclerotiniaceae</taxon>
        <taxon>Botryotinia</taxon>
    </lineage>
</organism>
<comment type="caution">
    <text evidence="2">The sequence shown here is derived from an EMBL/GenBank/DDBJ whole genome shotgun (WGS) entry which is preliminary data.</text>
</comment>
<evidence type="ECO:0000256" key="1">
    <source>
        <dbReference type="SAM" id="Coils"/>
    </source>
</evidence>
<keyword evidence="3" id="KW-1185">Reference proteome</keyword>
<dbReference type="AlphaFoldDB" id="A0A4Z1I427"/>
<reference evidence="2 3" key="1">
    <citation type="submission" date="2017-12" db="EMBL/GenBank/DDBJ databases">
        <title>Comparative genomics of Botrytis spp.</title>
        <authorList>
            <person name="Valero-Jimenez C.A."/>
            <person name="Tapia P."/>
            <person name="Veloso J."/>
            <person name="Silva-Moreno E."/>
            <person name="Staats M."/>
            <person name="Valdes J.H."/>
            <person name="Van Kan J.A.L."/>
        </authorList>
    </citation>
    <scope>NUCLEOTIDE SEQUENCE [LARGE SCALE GENOMIC DNA]</scope>
    <source>
        <strain evidence="2 3">MUCL11595</strain>
    </source>
</reference>
<keyword evidence="1" id="KW-0175">Coiled coil</keyword>